<dbReference type="Proteomes" id="UP001229421">
    <property type="component" value="Unassembled WGS sequence"/>
</dbReference>
<sequence length="80" mass="9703">MLLLIIIHLFPTKLTHNKHEAKRSDANDWETYKYARERNIISIHEVKSKKKKKYYCVIYLFKSHKMIHRSNKINQISCES</sequence>
<protein>
    <submittedName>
        <fullName evidence="2">Uncharacterized protein</fullName>
    </submittedName>
</protein>
<dbReference type="AlphaFoldDB" id="A0AAD8KLA6"/>
<reference evidence="2" key="1">
    <citation type="journal article" date="2023" name="bioRxiv">
        <title>Improved chromosome-level genome assembly for marigold (Tagetes erecta).</title>
        <authorList>
            <person name="Jiang F."/>
            <person name="Yuan L."/>
            <person name="Wang S."/>
            <person name="Wang H."/>
            <person name="Xu D."/>
            <person name="Wang A."/>
            <person name="Fan W."/>
        </authorList>
    </citation>
    <scope>NUCLEOTIDE SEQUENCE</scope>
    <source>
        <strain evidence="2">WSJ</strain>
        <tissue evidence="2">Leaf</tissue>
    </source>
</reference>
<keyword evidence="1" id="KW-0732">Signal</keyword>
<keyword evidence="3" id="KW-1185">Reference proteome</keyword>
<organism evidence="2 3">
    <name type="scientific">Tagetes erecta</name>
    <name type="common">African marigold</name>
    <dbReference type="NCBI Taxonomy" id="13708"/>
    <lineage>
        <taxon>Eukaryota</taxon>
        <taxon>Viridiplantae</taxon>
        <taxon>Streptophyta</taxon>
        <taxon>Embryophyta</taxon>
        <taxon>Tracheophyta</taxon>
        <taxon>Spermatophyta</taxon>
        <taxon>Magnoliopsida</taxon>
        <taxon>eudicotyledons</taxon>
        <taxon>Gunneridae</taxon>
        <taxon>Pentapetalae</taxon>
        <taxon>asterids</taxon>
        <taxon>campanulids</taxon>
        <taxon>Asterales</taxon>
        <taxon>Asteraceae</taxon>
        <taxon>Asteroideae</taxon>
        <taxon>Heliantheae alliance</taxon>
        <taxon>Tageteae</taxon>
        <taxon>Tagetes</taxon>
    </lineage>
</organism>
<dbReference type="EMBL" id="JAUHHV010000005">
    <property type="protein sequence ID" value="KAK1424972.1"/>
    <property type="molecule type" value="Genomic_DNA"/>
</dbReference>
<feature type="signal peptide" evidence="1">
    <location>
        <begin position="1"/>
        <end position="17"/>
    </location>
</feature>
<comment type="caution">
    <text evidence="2">The sequence shown here is derived from an EMBL/GenBank/DDBJ whole genome shotgun (WGS) entry which is preliminary data.</text>
</comment>
<name>A0AAD8KLA6_TARER</name>
<gene>
    <name evidence="2" type="ORF">QVD17_20314</name>
</gene>
<feature type="chain" id="PRO_5041912625" evidence="1">
    <location>
        <begin position="18"/>
        <end position="80"/>
    </location>
</feature>
<evidence type="ECO:0000313" key="3">
    <source>
        <dbReference type="Proteomes" id="UP001229421"/>
    </source>
</evidence>
<accession>A0AAD8KLA6</accession>
<evidence type="ECO:0000256" key="1">
    <source>
        <dbReference type="SAM" id="SignalP"/>
    </source>
</evidence>
<evidence type="ECO:0000313" key="2">
    <source>
        <dbReference type="EMBL" id="KAK1424972.1"/>
    </source>
</evidence>
<proteinExistence type="predicted"/>